<dbReference type="GeneID" id="35295003"/>
<dbReference type="PANTHER" id="PTHR43808:SF27">
    <property type="entry name" value="PROTEIN ROCB"/>
    <property type="match status" value="1"/>
</dbReference>
<dbReference type="GO" id="GO:0016787">
    <property type="term" value="F:hydrolase activity"/>
    <property type="evidence" value="ECO:0007669"/>
    <property type="project" value="InterPro"/>
</dbReference>
<dbReference type="Pfam" id="PF01546">
    <property type="entry name" value="Peptidase_M20"/>
    <property type="match status" value="1"/>
</dbReference>
<evidence type="ECO:0000313" key="2">
    <source>
        <dbReference type="Proteomes" id="UP000194154"/>
    </source>
</evidence>
<dbReference type="PIRSF" id="PIRSF010386">
    <property type="entry name" value="RocB"/>
    <property type="match status" value="1"/>
</dbReference>
<dbReference type="InterPro" id="IPR012166">
    <property type="entry name" value="Uncharacterised_RocB"/>
</dbReference>
<evidence type="ECO:0000313" key="1">
    <source>
        <dbReference type="EMBL" id="ARQ06517.1"/>
    </source>
</evidence>
<dbReference type="RefSeq" id="WP_086042180.1">
    <property type="nucleotide sequence ID" value="NZ_CBCRZA010000001.1"/>
</dbReference>
<dbReference type="KEGG" id="mcak:MCCS_08700"/>
<dbReference type="Proteomes" id="UP000194154">
    <property type="component" value="Chromosome"/>
</dbReference>
<protein>
    <submittedName>
        <fullName evidence="1">Succinyl-diaminopimelate desuccinylase</fullName>
    </submittedName>
</protein>
<dbReference type="STRING" id="1855823.MCCS_08700"/>
<dbReference type="PANTHER" id="PTHR43808">
    <property type="entry name" value="ACETYLORNITHINE DEACETYLASE"/>
    <property type="match status" value="1"/>
</dbReference>
<dbReference type="AlphaFoldDB" id="A0A1W7AA63"/>
<keyword evidence="2" id="KW-1185">Reference proteome</keyword>
<accession>A0A1W7AA63</accession>
<proteinExistence type="predicted"/>
<reference evidence="1 2" key="1">
    <citation type="journal article" date="2017" name="Int. J. Syst. Evol. Microbiol.">
        <title>Macrococcus canis sp. nov., a skin bacterium associated with infections in dogs.</title>
        <authorList>
            <person name="Gobeli Brawand S."/>
            <person name="Cotting K."/>
            <person name="Gomez-Sanz E."/>
            <person name="Collaud A."/>
            <person name="Thomann A."/>
            <person name="Brodard I."/>
            <person name="Rodriguez-Campos S."/>
            <person name="Strauss C."/>
            <person name="Perreten V."/>
        </authorList>
    </citation>
    <scope>NUCLEOTIDE SEQUENCE [LARGE SCALE GENOMIC DNA]</scope>
    <source>
        <strain evidence="1 2">KM45013</strain>
    </source>
</reference>
<dbReference type="OrthoDB" id="9815360at2"/>
<dbReference type="SUPFAM" id="SSF53187">
    <property type="entry name" value="Zn-dependent exopeptidases"/>
    <property type="match status" value="1"/>
</dbReference>
<gene>
    <name evidence="1" type="ORF">MCCS_08700</name>
</gene>
<name>A0A1W7AA63_9STAP</name>
<dbReference type="Gene3D" id="3.40.630.10">
    <property type="entry name" value="Zn peptidases"/>
    <property type="match status" value="1"/>
</dbReference>
<dbReference type="EMBL" id="CP021059">
    <property type="protein sequence ID" value="ARQ06517.1"/>
    <property type="molecule type" value="Genomic_DNA"/>
</dbReference>
<dbReference type="InterPro" id="IPR050072">
    <property type="entry name" value="Peptidase_M20A"/>
</dbReference>
<organism evidence="1 2">
    <name type="scientific">Macrococcoides canis</name>
    <dbReference type="NCBI Taxonomy" id="1855823"/>
    <lineage>
        <taxon>Bacteria</taxon>
        <taxon>Bacillati</taxon>
        <taxon>Bacillota</taxon>
        <taxon>Bacilli</taxon>
        <taxon>Bacillales</taxon>
        <taxon>Staphylococcaceae</taxon>
        <taxon>Macrococcoides</taxon>
    </lineage>
</organism>
<sequence>MNILWQTPQDRIELLKRLVKNDSVTGSEGEQHFPFFLKQQLEQLDYFKDTESHIHLVETADEKNVICALYRSYDTDHTIILMSHYDTVDVLDYGQFAAHAFDSDALIEAFKAHAVFDENVERDVHSDQYLFGRGVMDMKSGLMMQMSILEKATLEHWPVNIILVSVPDEEVGSSGMKAATTFLNEWVQSLQLDVKLIMNCEPSFSQLPGDKTHYIYTGSIGKLLPAVMVYGKETHVGEPLKGLSSNYIISRINQEIEYNAAFTESYKKETTPLPVSLKMHDLKQGYNVQTPFISSAYYNIFIFRQTAEAVLSQFEQIVRRTVSEIKRDLSYIMPDMPDINVVTYHELLAQHKDVDIKPMITSKTDQENAEQIVQGLLSSHHDNDYTVVIYFAPPYYPAVNSSEDKLVKQICKYAIKQMDKLYHRKLKKIHYFNGISDLSYVNYQASMKDADFYMKQTPGYGHNYSIPFLNMQALSAPVINIGAFGKDPHQLSERIHIKSVSEEIPDIIEKVIHKFLCHQ</sequence>
<dbReference type="InterPro" id="IPR002933">
    <property type="entry name" value="Peptidase_M20"/>
</dbReference>